<sequence>MDEIVLLIVGMTAVTYIPRLLPMLASGRFESLNFLKYLPVAIFAALVFPDLLIVDTHLALSGKTLAGLVAFLIALKTRNVIATMVAGVVVLYLSEFGGV</sequence>
<dbReference type="InterPro" id="IPR008407">
    <property type="entry name" value="Brnchd-chn_aa_trnsp_AzlD"/>
</dbReference>
<dbReference type="KEGG" id="ave:Arcve_0933"/>
<keyword evidence="3" id="KW-1185">Reference proteome</keyword>
<keyword evidence="1" id="KW-0812">Transmembrane</keyword>
<keyword evidence="1" id="KW-0472">Membrane</keyword>
<dbReference type="EMBL" id="CP002588">
    <property type="protein sequence ID" value="AEA46944.1"/>
    <property type="molecule type" value="Genomic_DNA"/>
</dbReference>
<reference evidence="2 3" key="1">
    <citation type="submission" date="2011-03" db="EMBL/GenBank/DDBJ databases">
        <title>The complete genome of Archaeoglobus veneficus SNP6.</title>
        <authorList>
            <consortium name="US DOE Joint Genome Institute (JGI-PGF)"/>
            <person name="Lucas S."/>
            <person name="Copeland A."/>
            <person name="Lapidus A."/>
            <person name="Bruce D."/>
            <person name="Goodwin L."/>
            <person name="Pitluck S."/>
            <person name="Kyrpides N."/>
            <person name="Mavromatis K."/>
            <person name="Pagani I."/>
            <person name="Ivanova N."/>
            <person name="Mikhailova N."/>
            <person name="Lu M."/>
            <person name="Detter J.C."/>
            <person name="Tapia R."/>
            <person name="Han C."/>
            <person name="Land M."/>
            <person name="Hauser L."/>
            <person name="Markowitz V."/>
            <person name="Cheng J.-F."/>
            <person name="Hugenholtz P."/>
            <person name="Woyke T."/>
            <person name="Wu D."/>
            <person name="Spring S."/>
            <person name="Brambilla E."/>
            <person name="Klenk H.-P."/>
            <person name="Eisen J.A."/>
        </authorList>
    </citation>
    <scope>NUCLEOTIDE SEQUENCE [LARGE SCALE GENOMIC DNA]</scope>
    <source>
        <strain>SNP6</strain>
    </source>
</reference>
<evidence type="ECO:0000313" key="2">
    <source>
        <dbReference type="EMBL" id="AEA46944.1"/>
    </source>
</evidence>
<keyword evidence="1" id="KW-1133">Transmembrane helix</keyword>
<protein>
    <submittedName>
        <fullName evidence="2">Branched-chain amino acid transport</fullName>
    </submittedName>
</protein>
<dbReference type="Proteomes" id="UP000008136">
    <property type="component" value="Chromosome"/>
</dbReference>
<dbReference type="STRING" id="693661.Arcve_0933"/>
<dbReference type="RefSeq" id="WP_013683608.1">
    <property type="nucleotide sequence ID" value="NC_015320.1"/>
</dbReference>
<organism evidence="2 3">
    <name type="scientific">Archaeoglobus veneficus (strain DSM 11195 / SNP6)</name>
    <dbReference type="NCBI Taxonomy" id="693661"/>
    <lineage>
        <taxon>Archaea</taxon>
        <taxon>Methanobacteriati</taxon>
        <taxon>Methanobacteriota</taxon>
        <taxon>Archaeoglobi</taxon>
        <taxon>Archaeoglobales</taxon>
        <taxon>Archaeoglobaceae</taxon>
        <taxon>Archaeoglobus</taxon>
    </lineage>
</organism>
<dbReference type="Pfam" id="PF05437">
    <property type="entry name" value="AzlD"/>
    <property type="match status" value="1"/>
</dbReference>
<feature type="transmembrane region" description="Helical" evidence="1">
    <location>
        <begin position="6"/>
        <end position="25"/>
    </location>
</feature>
<proteinExistence type="predicted"/>
<dbReference type="eggNOG" id="arCOG06625">
    <property type="taxonomic scope" value="Archaea"/>
</dbReference>
<feature type="transmembrane region" description="Helical" evidence="1">
    <location>
        <begin position="37"/>
        <end position="54"/>
    </location>
</feature>
<dbReference type="AlphaFoldDB" id="F2KSH5"/>
<name>F2KSH5_ARCVS</name>
<dbReference type="HOGENOM" id="CLU_157896_0_1_2"/>
<dbReference type="GeneID" id="10394039"/>
<feature type="transmembrane region" description="Helical" evidence="1">
    <location>
        <begin position="66"/>
        <end position="93"/>
    </location>
</feature>
<evidence type="ECO:0000313" key="3">
    <source>
        <dbReference type="Proteomes" id="UP000008136"/>
    </source>
</evidence>
<gene>
    <name evidence="2" type="ordered locus">Arcve_0933</name>
</gene>
<evidence type="ECO:0000256" key="1">
    <source>
        <dbReference type="SAM" id="Phobius"/>
    </source>
</evidence>
<accession>F2KSH5</accession>